<dbReference type="GO" id="GO:0004376">
    <property type="term" value="F:GPI mannosyltransferase activity"/>
    <property type="evidence" value="ECO:0007669"/>
    <property type="project" value="InterPro"/>
</dbReference>
<feature type="transmembrane region" description="Helical" evidence="10">
    <location>
        <begin position="168"/>
        <end position="190"/>
    </location>
</feature>
<evidence type="ECO:0000256" key="1">
    <source>
        <dbReference type="ARBA" id="ARBA00004477"/>
    </source>
</evidence>
<reference evidence="11 12" key="1">
    <citation type="submission" date="2019-04" db="EMBL/GenBank/DDBJ databases">
        <title>Cohnella sp. nov., isolated from soil.</title>
        <authorList>
            <person name="Kim W."/>
        </authorList>
    </citation>
    <scope>NUCLEOTIDE SEQUENCE [LARGE SCALE GENOMIC DNA]</scope>
    <source>
        <strain evidence="11 12">CAU 1483</strain>
    </source>
</reference>
<keyword evidence="5" id="KW-0808">Transferase</keyword>
<evidence type="ECO:0000313" key="11">
    <source>
        <dbReference type="EMBL" id="TJY40735.1"/>
    </source>
</evidence>
<organism evidence="11 12">
    <name type="scientific">Cohnella pontilimi</name>
    <dbReference type="NCBI Taxonomy" id="2564100"/>
    <lineage>
        <taxon>Bacteria</taxon>
        <taxon>Bacillati</taxon>
        <taxon>Bacillota</taxon>
        <taxon>Bacilli</taxon>
        <taxon>Bacillales</taxon>
        <taxon>Paenibacillaceae</taxon>
        <taxon>Cohnella</taxon>
    </lineage>
</organism>
<dbReference type="GO" id="GO:0006506">
    <property type="term" value="P:GPI anchor biosynthetic process"/>
    <property type="evidence" value="ECO:0007669"/>
    <property type="project" value="UniProtKB-UniPathway"/>
</dbReference>
<keyword evidence="9 10" id="KW-0472">Membrane</keyword>
<evidence type="ECO:0008006" key="13">
    <source>
        <dbReference type="Google" id="ProtNLM"/>
    </source>
</evidence>
<keyword evidence="7" id="KW-0256">Endoplasmic reticulum</keyword>
<accession>A0A4U0F7R8</accession>
<evidence type="ECO:0000256" key="2">
    <source>
        <dbReference type="ARBA" id="ARBA00004687"/>
    </source>
</evidence>
<evidence type="ECO:0000256" key="3">
    <source>
        <dbReference type="ARBA" id="ARBA00022502"/>
    </source>
</evidence>
<keyword evidence="3" id="KW-0337">GPI-anchor biosynthesis</keyword>
<dbReference type="PANTHER" id="PTHR12468:SF2">
    <property type="entry name" value="GPI MANNOSYLTRANSFERASE 2"/>
    <property type="match status" value="1"/>
</dbReference>
<keyword evidence="4" id="KW-0328">Glycosyltransferase</keyword>
<feature type="transmembrane region" description="Helical" evidence="10">
    <location>
        <begin position="265"/>
        <end position="285"/>
    </location>
</feature>
<dbReference type="GO" id="GO:0000009">
    <property type="term" value="F:alpha-1,6-mannosyltransferase activity"/>
    <property type="evidence" value="ECO:0007669"/>
    <property type="project" value="InterPro"/>
</dbReference>
<evidence type="ECO:0000313" key="12">
    <source>
        <dbReference type="Proteomes" id="UP000309673"/>
    </source>
</evidence>
<keyword evidence="8 10" id="KW-1133">Transmembrane helix</keyword>
<dbReference type="AlphaFoldDB" id="A0A4U0F7R8"/>
<dbReference type="EMBL" id="SUPK01000008">
    <property type="protein sequence ID" value="TJY40735.1"/>
    <property type="molecule type" value="Genomic_DNA"/>
</dbReference>
<keyword evidence="6 10" id="KW-0812">Transmembrane</keyword>
<keyword evidence="12" id="KW-1185">Reference proteome</keyword>
<evidence type="ECO:0000256" key="10">
    <source>
        <dbReference type="SAM" id="Phobius"/>
    </source>
</evidence>
<gene>
    <name evidence="11" type="ORF">E5161_16440</name>
</gene>
<dbReference type="Proteomes" id="UP000309673">
    <property type="component" value="Unassembled WGS sequence"/>
</dbReference>
<feature type="transmembrane region" description="Helical" evidence="10">
    <location>
        <begin position="328"/>
        <end position="346"/>
    </location>
</feature>
<comment type="pathway">
    <text evidence="2">Glycolipid biosynthesis; glycosylphosphatidylinositol-anchor biosynthesis.</text>
</comment>
<dbReference type="OrthoDB" id="2379640at2"/>
<evidence type="ECO:0000256" key="6">
    <source>
        <dbReference type="ARBA" id="ARBA00022692"/>
    </source>
</evidence>
<sequence length="394" mass="45954">MKAFKKVLVLFLASRLLISLFLLVGQPEHMNYMDNQIQMQNPILDHFIIYDSYNYKQIALEGYAEDRLTAFFPLFPLLVRGVHEVTGIGIYWAGFLLSNLFFLGSLWLLDQLMEKRGIGQRTRVLAQAILVFFPSTYFFSAFYTESFFLFLALLAFRFWGEEKREAAYLIGGLAALSRMVGVWVPLAFFLERLIRRKLDLKDVVWAFASSLMFFMYPGYLWLTRGDPLLFLKVMGPHYGRHSALPFFPIYQDIVWSIEKWHEIRYIDYITILHFILFTIFVGYIISNIRLWRKGANVIWSEVIFTSGVITMALSSQLNLSFEIATHGFMRYFLPAFPIFIFMGQQSDRAVMRADLRSGSRFILARKFVNYLTLLVWVIFSVIVLLGLRVKGFVA</sequence>
<feature type="transmembrane region" description="Helical" evidence="10">
    <location>
        <begin position="202"/>
        <end position="222"/>
    </location>
</feature>
<protein>
    <recommendedName>
        <fullName evidence="13">Glycosyltransferase RgtA/B/C/D-like domain-containing protein</fullName>
    </recommendedName>
</protein>
<dbReference type="UniPathway" id="UPA00196"/>
<evidence type="ECO:0000256" key="8">
    <source>
        <dbReference type="ARBA" id="ARBA00022989"/>
    </source>
</evidence>
<feature type="transmembrane region" description="Helical" evidence="10">
    <location>
        <begin position="130"/>
        <end position="156"/>
    </location>
</feature>
<evidence type="ECO:0000256" key="7">
    <source>
        <dbReference type="ARBA" id="ARBA00022824"/>
    </source>
</evidence>
<evidence type="ECO:0000256" key="5">
    <source>
        <dbReference type="ARBA" id="ARBA00022679"/>
    </source>
</evidence>
<feature type="transmembrane region" description="Helical" evidence="10">
    <location>
        <begin position="88"/>
        <end position="109"/>
    </location>
</feature>
<feature type="transmembrane region" description="Helical" evidence="10">
    <location>
        <begin position="297"/>
        <end position="316"/>
    </location>
</feature>
<proteinExistence type="predicted"/>
<evidence type="ECO:0000256" key="9">
    <source>
        <dbReference type="ARBA" id="ARBA00023136"/>
    </source>
</evidence>
<dbReference type="RefSeq" id="WP_136778925.1">
    <property type="nucleotide sequence ID" value="NZ_SUPK01000008.1"/>
</dbReference>
<comment type="caution">
    <text evidence="11">The sequence shown here is derived from an EMBL/GenBank/DDBJ whole genome shotgun (WGS) entry which is preliminary data.</text>
</comment>
<dbReference type="GO" id="GO:0031501">
    <property type="term" value="C:mannosyltransferase complex"/>
    <property type="evidence" value="ECO:0007669"/>
    <property type="project" value="TreeGrafter"/>
</dbReference>
<evidence type="ECO:0000256" key="4">
    <source>
        <dbReference type="ARBA" id="ARBA00022676"/>
    </source>
</evidence>
<dbReference type="PANTHER" id="PTHR12468">
    <property type="entry name" value="GPI MANNOSYLTRANSFERASE 2"/>
    <property type="match status" value="1"/>
</dbReference>
<dbReference type="InterPro" id="IPR007315">
    <property type="entry name" value="PIG-V/Gpi18"/>
</dbReference>
<dbReference type="GO" id="GO:0016020">
    <property type="term" value="C:membrane"/>
    <property type="evidence" value="ECO:0007669"/>
    <property type="project" value="GOC"/>
</dbReference>
<name>A0A4U0F7R8_9BACL</name>
<comment type="subcellular location">
    <subcellularLocation>
        <location evidence="1">Endoplasmic reticulum membrane</location>
        <topology evidence="1">Multi-pass membrane protein</topology>
    </subcellularLocation>
</comment>
<feature type="transmembrane region" description="Helical" evidence="10">
    <location>
        <begin position="367"/>
        <end position="387"/>
    </location>
</feature>